<keyword evidence="3" id="KW-1185">Reference proteome</keyword>
<proteinExistence type="predicted"/>
<evidence type="ECO:0000259" key="1">
    <source>
        <dbReference type="SMART" id="SM00863"/>
    </source>
</evidence>
<dbReference type="SUPFAM" id="SSF55186">
    <property type="entry name" value="ThrRS/AlaRS common domain"/>
    <property type="match status" value="1"/>
</dbReference>
<dbReference type="SMART" id="SM00863">
    <property type="entry name" value="tRNA_SAD"/>
    <property type="match status" value="1"/>
</dbReference>
<evidence type="ECO:0000313" key="3">
    <source>
        <dbReference type="Proteomes" id="UP000011592"/>
    </source>
</evidence>
<accession>L9Z963</accession>
<dbReference type="EMBL" id="AOIJ01000033">
    <property type="protein sequence ID" value="ELY82919.1"/>
    <property type="molecule type" value="Genomic_DNA"/>
</dbReference>
<feature type="domain" description="Threonyl/alanyl tRNA synthetase SAD" evidence="1">
    <location>
        <begin position="2"/>
        <end position="37"/>
    </location>
</feature>
<protein>
    <submittedName>
        <fullName evidence="2">Threonyl/alanyl tRNA synthetase SAD</fullName>
    </submittedName>
</protein>
<dbReference type="GO" id="GO:0002161">
    <property type="term" value="F:aminoacyl-tRNA deacylase activity"/>
    <property type="evidence" value="ECO:0007669"/>
    <property type="project" value="UniProtKB-ARBA"/>
</dbReference>
<dbReference type="Pfam" id="PF07973">
    <property type="entry name" value="tRNA_SAD"/>
    <property type="match status" value="1"/>
</dbReference>
<comment type="caution">
    <text evidence="2">The sequence shown here is derived from an EMBL/GenBank/DDBJ whole genome shotgun (WGS) entry which is preliminary data.</text>
</comment>
<dbReference type="PATRIC" id="fig|1230459.4.peg.704"/>
<organism evidence="2 3">
    <name type="scientific">Natrinema gari JCM 14663</name>
    <dbReference type="NCBI Taxonomy" id="1230459"/>
    <lineage>
        <taxon>Archaea</taxon>
        <taxon>Methanobacteriati</taxon>
        <taxon>Methanobacteriota</taxon>
        <taxon>Stenosarchaea group</taxon>
        <taxon>Halobacteria</taxon>
        <taxon>Halobacteriales</taxon>
        <taxon>Natrialbaceae</taxon>
        <taxon>Natrinema</taxon>
    </lineage>
</organism>
<dbReference type="GO" id="GO:0004812">
    <property type="term" value="F:aminoacyl-tRNA ligase activity"/>
    <property type="evidence" value="ECO:0007669"/>
    <property type="project" value="UniProtKB-KW"/>
</dbReference>
<dbReference type="InterPro" id="IPR012947">
    <property type="entry name" value="tRNA_SAD"/>
</dbReference>
<dbReference type="GeneID" id="13351744"/>
<dbReference type="RefSeq" id="WP_008453036.1">
    <property type="nucleotide sequence ID" value="NZ_AOIJ01000033.1"/>
</dbReference>
<dbReference type="AlphaFoldDB" id="L9Z963"/>
<dbReference type="GO" id="GO:0043039">
    <property type="term" value="P:tRNA aminoacylation"/>
    <property type="evidence" value="ECO:0007669"/>
    <property type="project" value="InterPro"/>
</dbReference>
<dbReference type="Proteomes" id="UP000011592">
    <property type="component" value="Unassembled WGS sequence"/>
</dbReference>
<name>L9Z963_9EURY</name>
<keyword evidence="2" id="KW-0030">Aminoacyl-tRNA synthetase</keyword>
<keyword evidence="2" id="KW-0436">Ligase</keyword>
<dbReference type="GO" id="GO:0005524">
    <property type="term" value="F:ATP binding"/>
    <property type="evidence" value="ECO:0007669"/>
    <property type="project" value="InterPro"/>
</dbReference>
<dbReference type="Gene3D" id="3.30.980.10">
    <property type="entry name" value="Threonyl-trna Synthetase, Chain A, domain 2"/>
    <property type="match status" value="1"/>
</dbReference>
<dbReference type="InterPro" id="IPR018163">
    <property type="entry name" value="Thr/Ala-tRNA-synth_IIc_edit"/>
</dbReference>
<gene>
    <name evidence="2" type="ORF">C486_03549</name>
</gene>
<evidence type="ECO:0000313" key="2">
    <source>
        <dbReference type="EMBL" id="ELY82919.1"/>
    </source>
</evidence>
<sequence>MWDVAACGGTHVRNTREIGPVTVLGSSTPAEDVTRIELAVGPQAIARRTVEKRAAFAAAAALDVALEDVAAELERP</sequence>
<reference evidence="2 3" key="1">
    <citation type="journal article" date="2014" name="PLoS Genet.">
        <title>Phylogenetically driven sequencing of extremely halophilic archaea reveals strategies for static and dynamic osmo-response.</title>
        <authorList>
            <person name="Becker E.A."/>
            <person name="Seitzer P.M."/>
            <person name="Tritt A."/>
            <person name="Larsen D."/>
            <person name="Krusor M."/>
            <person name="Yao A.I."/>
            <person name="Wu D."/>
            <person name="Madern D."/>
            <person name="Eisen J.A."/>
            <person name="Darling A.E."/>
            <person name="Facciotti M.T."/>
        </authorList>
    </citation>
    <scope>NUCLEOTIDE SEQUENCE [LARGE SCALE GENOMIC DNA]</scope>
    <source>
        <strain evidence="2 3">JCM 14663</strain>
    </source>
</reference>